<proteinExistence type="inferred from homology"/>
<sequence>MGREFVEIFDEWVHSYDESVSGKDPEYRDVFTKYDEILLAVAKKSFGTVVEFGTGTGNLTAKLIAAGYSVIGIEPNAAMRTVTAKRFPELTIVDGDLLVFEAPQKVDTFVSTYVFHHLKDPDKEKALSLYASLLPIGGKIVFADTVFTSEEAKQAQISKERARGFNNVADDLEREYYTTIPILTETFEKAGFTVQFEQMNDFVWLMDAIKK</sequence>
<dbReference type="Pfam" id="PF13489">
    <property type="entry name" value="Methyltransf_23"/>
    <property type="match status" value="1"/>
</dbReference>
<dbReference type="EC" id="2.1.1.-" evidence="4"/>
<evidence type="ECO:0000256" key="4">
    <source>
        <dbReference type="HAMAP-Rule" id="MF_02100"/>
    </source>
</evidence>
<dbReference type="KEGG" id="panc:E2636_04645"/>
<dbReference type="HAMAP" id="MF_02100">
    <property type="entry name" value="Methyltr_YrrT"/>
    <property type="match status" value="1"/>
</dbReference>
<dbReference type="CDD" id="cd02440">
    <property type="entry name" value="AdoMet_MTases"/>
    <property type="match status" value="1"/>
</dbReference>
<dbReference type="SUPFAM" id="SSF53335">
    <property type="entry name" value="S-adenosyl-L-methionine-dependent methyltransferases"/>
    <property type="match status" value="1"/>
</dbReference>
<keyword evidence="6" id="KW-1185">Reference proteome</keyword>
<protein>
    <recommendedName>
        <fullName evidence="4">Uncharacterized methyltransferase E2636_04645</fullName>
        <ecNumber evidence="4">2.1.1.-</ecNumber>
    </recommendedName>
</protein>
<organism evidence="5 6">
    <name type="scientific">Paenisporosarcina antarctica</name>
    <dbReference type="NCBI Taxonomy" id="417367"/>
    <lineage>
        <taxon>Bacteria</taxon>
        <taxon>Bacillati</taxon>
        <taxon>Bacillota</taxon>
        <taxon>Bacilli</taxon>
        <taxon>Bacillales</taxon>
        <taxon>Caryophanaceae</taxon>
        <taxon>Paenisporosarcina</taxon>
    </lineage>
</organism>
<evidence type="ECO:0000256" key="1">
    <source>
        <dbReference type="ARBA" id="ARBA00022603"/>
    </source>
</evidence>
<dbReference type="RefSeq" id="WP_134209179.1">
    <property type="nucleotide sequence ID" value="NZ_CP038015.1"/>
</dbReference>
<feature type="binding site" evidence="4">
    <location>
        <position position="96"/>
    </location>
    <ligand>
        <name>S-adenosyl-L-methionine</name>
        <dbReference type="ChEBI" id="CHEBI:59789"/>
    </ligand>
</feature>
<dbReference type="EMBL" id="CP038015">
    <property type="protein sequence ID" value="QBP40459.1"/>
    <property type="molecule type" value="Genomic_DNA"/>
</dbReference>
<keyword evidence="3 4" id="KW-0949">S-adenosyl-L-methionine</keyword>
<dbReference type="Proteomes" id="UP000294292">
    <property type="component" value="Chromosome"/>
</dbReference>
<dbReference type="InterPro" id="IPR023553">
    <property type="entry name" value="Uncharacterised_MeTfrase_YrrT"/>
</dbReference>
<evidence type="ECO:0000256" key="2">
    <source>
        <dbReference type="ARBA" id="ARBA00022679"/>
    </source>
</evidence>
<dbReference type="PANTHER" id="PTHR43861">
    <property type="entry name" value="TRANS-ACONITATE 2-METHYLTRANSFERASE-RELATED"/>
    <property type="match status" value="1"/>
</dbReference>
<reference evidence="5 6" key="1">
    <citation type="submission" date="2019-03" db="EMBL/GenBank/DDBJ databases">
        <title>Complete genome sequence of Paenisporosarcina antarctica CGMCC 1.6503T.</title>
        <authorList>
            <person name="Rong J.-C."/>
            <person name="Chi N.-Y."/>
            <person name="Zhang Q.-F."/>
        </authorList>
    </citation>
    <scope>NUCLEOTIDE SEQUENCE [LARGE SCALE GENOMIC DNA]</scope>
    <source>
        <strain evidence="5 6">CGMCC 1.6503</strain>
    </source>
</reference>
<keyword evidence="2 4" id="KW-0808">Transferase</keyword>
<dbReference type="AlphaFoldDB" id="A0A4P6ZWN1"/>
<keyword evidence="1 4" id="KW-0489">Methyltransferase</keyword>
<dbReference type="Gene3D" id="3.40.50.150">
    <property type="entry name" value="Vaccinia Virus protein VP39"/>
    <property type="match status" value="1"/>
</dbReference>
<evidence type="ECO:0000313" key="5">
    <source>
        <dbReference type="EMBL" id="QBP40459.1"/>
    </source>
</evidence>
<feature type="binding site" evidence="4">
    <location>
        <position position="53"/>
    </location>
    <ligand>
        <name>S-adenosyl-L-methionine</name>
        <dbReference type="ChEBI" id="CHEBI:59789"/>
    </ligand>
</feature>
<dbReference type="GO" id="GO:0032259">
    <property type="term" value="P:methylation"/>
    <property type="evidence" value="ECO:0007669"/>
    <property type="project" value="UniProtKB-KW"/>
</dbReference>
<evidence type="ECO:0000256" key="3">
    <source>
        <dbReference type="ARBA" id="ARBA00022691"/>
    </source>
</evidence>
<comment type="function">
    <text evidence="4">Could be a S-adenosyl-L-methionine-dependent methyltransferase.</text>
</comment>
<dbReference type="OrthoDB" id="465705at2"/>
<comment type="similarity">
    <text evidence="4">Belongs to the methyltransferase superfamily. YrrT family.</text>
</comment>
<dbReference type="GO" id="GO:0008757">
    <property type="term" value="F:S-adenosylmethionine-dependent methyltransferase activity"/>
    <property type="evidence" value="ECO:0007669"/>
    <property type="project" value="UniProtKB-UniRule"/>
</dbReference>
<accession>A0A4P6ZWN1</accession>
<feature type="binding site" evidence="4">
    <location>
        <position position="74"/>
    </location>
    <ligand>
        <name>S-adenosyl-L-methionine</name>
        <dbReference type="ChEBI" id="CHEBI:59789"/>
    </ligand>
</feature>
<evidence type="ECO:0000313" key="6">
    <source>
        <dbReference type="Proteomes" id="UP000294292"/>
    </source>
</evidence>
<name>A0A4P6ZWN1_9BACL</name>
<gene>
    <name evidence="5" type="ORF">E2636_04645</name>
</gene>
<dbReference type="InterPro" id="IPR029063">
    <property type="entry name" value="SAM-dependent_MTases_sf"/>
</dbReference>